<evidence type="ECO:0000259" key="1">
    <source>
        <dbReference type="Pfam" id="PF03235"/>
    </source>
</evidence>
<dbReference type="RefSeq" id="WP_073060288.1">
    <property type="nucleotide sequence ID" value="NZ_FQWT01000001.1"/>
</dbReference>
<accession>A0A1M5KQ11</accession>
<keyword evidence="3" id="KW-1185">Reference proteome</keyword>
<sequence length="647" mass="77569">MSEILPFKQIFHNKIFRIPDYQRGYSWEEAQLDDLWADLSNVHLQNNAYHFTGILTINNFSDYDFENLSKEGFENLIDYENKQVKLNEKYYQAYNLVDGQQRLTTILILLSQLCQKLKESEHQQKITEEYFFINNLGNKYLFGYHVDVPSHNYLIREIFEDESYGIEDVETLYTYNLDFAKGFFQQKLEGWSQNNVKDLITKITERLLFSVLNLSETAGSNLDISMVFETLNFRGKQLSGLERFKNRVLYLVSKQNFGKTQILAKRNSINKTWLEIYKWLGRNPNPKKMMDDDAFLKAFWLLYFSNEKMVASDFKSYQKILFEKDFDLMNIHNNQYMMNPIELRKWLNCMKESVILWYFIYNPYEVDQDPDFRYHYTSNIQRSLLRLNSFPFGYGRYMLNLILAILVRLLPQKEDDVISEEQEQTLFTIEQFLWAAERHNIMCFLLNGNKTNYNQEATFRDINKYFRTGNAAESGISLKDQLLKNRVKHFTWKEVIRNLSLGNYFYTWDGIHFILKEYEEDLSGNMVEREISVNRIYPEEEMKIRTSYKDINRLGVAKKRKYSYALGNIFMSNNSQILRDFNAHKIRINNAINNNNIIYESEKELLNYYSWETTDIEKRSRKILEFLINKWQLPNSENILFEEYFKG</sequence>
<protein>
    <recommendedName>
        <fullName evidence="1">GmrSD restriction endonucleases N-terminal domain-containing protein</fullName>
    </recommendedName>
</protein>
<dbReference type="PANTHER" id="PTHR35149:SF1">
    <property type="entry name" value="DUF5655 DOMAIN-CONTAINING PROTEIN"/>
    <property type="match status" value="1"/>
</dbReference>
<gene>
    <name evidence="2" type="ORF">SAMN05421866_0784</name>
</gene>
<dbReference type="OrthoDB" id="9798761at2"/>
<dbReference type="PANTHER" id="PTHR35149">
    <property type="entry name" value="SLL5132 PROTEIN"/>
    <property type="match status" value="1"/>
</dbReference>
<dbReference type="InterPro" id="IPR004919">
    <property type="entry name" value="GmrSD_N"/>
</dbReference>
<evidence type="ECO:0000313" key="3">
    <source>
        <dbReference type="Proteomes" id="UP000184047"/>
    </source>
</evidence>
<dbReference type="AlphaFoldDB" id="A0A1M5KQ11"/>
<dbReference type="EMBL" id="FQWT01000001">
    <property type="protein sequence ID" value="SHG54599.1"/>
    <property type="molecule type" value="Genomic_DNA"/>
</dbReference>
<dbReference type="Pfam" id="PF03235">
    <property type="entry name" value="GmrSD_N"/>
    <property type="match status" value="1"/>
</dbReference>
<evidence type="ECO:0000313" key="2">
    <source>
        <dbReference type="EMBL" id="SHG54599.1"/>
    </source>
</evidence>
<dbReference type="STRING" id="421058.SAMN05421866_0784"/>
<organism evidence="2 3">
    <name type="scientific">Chryseobacterium oranimense</name>
    <dbReference type="NCBI Taxonomy" id="421058"/>
    <lineage>
        <taxon>Bacteria</taxon>
        <taxon>Pseudomonadati</taxon>
        <taxon>Bacteroidota</taxon>
        <taxon>Flavobacteriia</taxon>
        <taxon>Flavobacteriales</taxon>
        <taxon>Weeksellaceae</taxon>
        <taxon>Chryseobacterium group</taxon>
        <taxon>Chryseobacterium</taxon>
    </lineage>
</organism>
<proteinExistence type="predicted"/>
<feature type="domain" description="GmrSD restriction endonucleases N-terminal" evidence="1">
    <location>
        <begin position="8"/>
        <end position="248"/>
    </location>
</feature>
<reference evidence="3" key="1">
    <citation type="submission" date="2016-11" db="EMBL/GenBank/DDBJ databases">
        <authorList>
            <person name="Varghese N."/>
            <person name="Submissions S."/>
        </authorList>
    </citation>
    <scope>NUCLEOTIDE SEQUENCE [LARGE SCALE GENOMIC DNA]</scope>
    <source>
        <strain evidence="3">DSM 19055</strain>
    </source>
</reference>
<name>A0A1M5KQ11_9FLAO</name>
<dbReference type="Proteomes" id="UP000184047">
    <property type="component" value="Unassembled WGS sequence"/>
</dbReference>